<evidence type="ECO:0000313" key="1">
    <source>
        <dbReference type="EMBL" id="KAG9446643.1"/>
    </source>
</evidence>
<dbReference type="EMBL" id="JAINDJ010000005">
    <property type="protein sequence ID" value="KAG9446643.1"/>
    <property type="molecule type" value="Genomic_DNA"/>
</dbReference>
<reference evidence="1 2" key="1">
    <citation type="submission" date="2021-07" db="EMBL/GenBank/DDBJ databases">
        <title>The Aristolochia fimbriata genome: insights into angiosperm evolution, floral development and chemical biosynthesis.</title>
        <authorList>
            <person name="Jiao Y."/>
        </authorList>
    </citation>
    <scope>NUCLEOTIDE SEQUENCE [LARGE SCALE GENOMIC DNA]</scope>
    <source>
        <strain evidence="1">IBCAS-2021</strain>
        <tissue evidence="1">Leaf</tissue>
    </source>
</reference>
<keyword evidence="2" id="KW-1185">Reference proteome</keyword>
<accession>A0AAV7EHE0</accession>
<dbReference type="Proteomes" id="UP000825729">
    <property type="component" value="Unassembled WGS sequence"/>
</dbReference>
<organism evidence="1 2">
    <name type="scientific">Aristolochia fimbriata</name>
    <name type="common">White veined hardy Dutchman's pipe vine</name>
    <dbReference type="NCBI Taxonomy" id="158543"/>
    <lineage>
        <taxon>Eukaryota</taxon>
        <taxon>Viridiplantae</taxon>
        <taxon>Streptophyta</taxon>
        <taxon>Embryophyta</taxon>
        <taxon>Tracheophyta</taxon>
        <taxon>Spermatophyta</taxon>
        <taxon>Magnoliopsida</taxon>
        <taxon>Magnoliidae</taxon>
        <taxon>Piperales</taxon>
        <taxon>Aristolochiaceae</taxon>
        <taxon>Aristolochia</taxon>
    </lineage>
</organism>
<name>A0AAV7EHE0_ARIFI</name>
<protein>
    <submittedName>
        <fullName evidence="1">Uncharacterized protein</fullName>
    </submittedName>
</protein>
<proteinExistence type="predicted"/>
<dbReference type="AlphaFoldDB" id="A0AAV7EHE0"/>
<comment type="caution">
    <text evidence="1">The sequence shown here is derived from an EMBL/GenBank/DDBJ whole genome shotgun (WGS) entry which is preliminary data.</text>
</comment>
<evidence type="ECO:0000313" key="2">
    <source>
        <dbReference type="Proteomes" id="UP000825729"/>
    </source>
</evidence>
<gene>
    <name evidence="1" type="ORF">H6P81_012771</name>
</gene>
<sequence length="120" mass="13578">MVKVEAVEQQRAITKAIASVIGEAGCKGKKSMQHWCEMKSSQEGKFIFAKEACTWVHAARVKCETLLKQLLRHHFGKVLEQRWRAIEKKLTLSEPQLAPEKPGLNATDTPKIEEAIFHNP</sequence>